<dbReference type="SUPFAM" id="SSF49764">
    <property type="entry name" value="HSP20-like chaperones"/>
    <property type="match status" value="1"/>
</dbReference>
<dbReference type="RefSeq" id="WP_090668690.1">
    <property type="nucleotide sequence ID" value="NZ_CAJNAP010000045.1"/>
</dbReference>
<reference evidence="5" key="2">
    <citation type="submission" date="2021-02" db="EMBL/GenBank/DDBJ databases">
        <authorList>
            <person name="Han P."/>
        </authorList>
    </citation>
    <scope>NUCLEOTIDE SEQUENCE</scope>
    <source>
        <strain evidence="5">Nitrosomonas nitrosa 18-3D</strain>
    </source>
</reference>
<dbReference type="Gene3D" id="2.60.40.790">
    <property type="match status" value="1"/>
</dbReference>
<keyword evidence="7" id="KW-1185">Reference proteome</keyword>
<accession>A0A1I4Q279</accession>
<sequence>MPNENKENVPVTTSKEGAKTEIASVNPISEMENAFDRLFRHGWPSLWRWRDMPMLDNLFEREGLRSPNLDVIDRDNEILVRAEIPGLEKKDLNISLTDNLLTIKGQSSREVKDEKGDYHRHEITRFSFSRSVMLPGAVDAAKTTASLKNGILEITLPKVESSKRRTITVQ</sequence>
<feature type="domain" description="SHSP" evidence="3">
    <location>
        <begin position="60"/>
        <end position="170"/>
    </location>
</feature>
<comment type="similarity">
    <text evidence="1 2">Belongs to the small heat shock protein (HSP20) family.</text>
</comment>
<evidence type="ECO:0000256" key="1">
    <source>
        <dbReference type="PROSITE-ProRule" id="PRU00285"/>
    </source>
</evidence>
<proteinExistence type="inferred from homology"/>
<dbReference type="InterPro" id="IPR002068">
    <property type="entry name" value="A-crystallin/Hsp20_dom"/>
</dbReference>
<evidence type="ECO:0000256" key="2">
    <source>
        <dbReference type="RuleBase" id="RU003616"/>
    </source>
</evidence>
<name>A0A1I4Q279_9PROT</name>
<feature type="domain" description="CS" evidence="4">
    <location>
        <begin position="64"/>
        <end position="168"/>
    </location>
</feature>
<dbReference type="PROSITE" id="PS01031">
    <property type="entry name" value="SHSP"/>
    <property type="match status" value="1"/>
</dbReference>
<dbReference type="InterPro" id="IPR031107">
    <property type="entry name" value="Small_HSP"/>
</dbReference>
<dbReference type="EMBL" id="CAJNAP010000045">
    <property type="protein sequence ID" value="CAE6514303.1"/>
    <property type="molecule type" value="Genomic_DNA"/>
</dbReference>
<evidence type="ECO:0000313" key="5">
    <source>
        <dbReference type="EMBL" id="CAE6514303.1"/>
    </source>
</evidence>
<evidence type="ECO:0000259" key="4">
    <source>
        <dbReference type="PROSITE" id="PS51203"/>
    </source>
</evidence>
<dbReference type="CDD" id="cd06464">
    <property type="entry name" value="ACD_sHsps-like"/>
    <property type="match status" value="1"/>
</dbReference>
<evidence type="ECO:0000313" key="6">
    <source>
        <dbReference type="EMBL" id="SFM34181.1"/>
    </source>
</evidence>
<protein>
    <submittedName>
        <fullName evidence="5">HSP20 family protein</fullName>
    </submittedName>
    <submittedName>
        <fullName evidence="6">Heat shock protein Hsp20</fullName>
    </submittedName>
</protein>
<dbReference type="STRING" id="52442.SAMN05421880_11377"/>
<dbReference type="InterPro" id="IPR007052">
    <property type="entry name" value="CS_dom"/>
</dbReference>
<dbReference type="Pfam" id="PF00011">
    <property type="entry name" value="HSP20"/>
    <property type="match status" value="1"/>
</dbReference>
<keyword evidence="6" id="KW-0346">Stress response</keyword>
<evidence type="ECO:0000313" key="7">
    <source>
        <dbReference type="Proteomes" id="UP000199561"/>
    </source>
</evidence>
<dbReference type="Proteomes" id="UP000601736">
    <property type="component" value="Unassembled WGS sequence"/>
</dbReference>
<dbReference type="EMBL" id="FOUF01000013">
    <property type="protein sequence ID" value="SFM34181.1"/>
    <property type="molecule type" value="Genomic_DNA"/>
</dbReference>
<dbReference type="AlphaFoldDB" id="A0A1I4Q279"/>
<dbReference type="PROSITE" id="PS51203">
    <property type="entry name" value="CS"/>
    <property type="match status" value="1"/>
</dbReference>
<dbReference type="PANTHER" id="PTHR11527">
    <property type="entry name" value="HEAT-SHOCK PROTEIN 20 FAMILY MEMBER"/>
    <property type="match status" value="1"/>
</dbReference>
<evidence type="ECO:0000259" key="3">
    <source>
        <dbReference type="PROSITE" id="PS01031"/>
    </source>
</evidence>
<dbReference type="InterPro" id="IPR008978">
    <property type="entry name" value="HSP20-like_chaperone"/>
</dbReference>
<reference evidence="6 7" key="1">
    <citation type="submission" date="2016-10" db="EMBL/GenBank/DDBJ databases">
        <authorList>
            <person name="de Groot N.N."/>
        </authorList>
    </citation>
    <scope>NUCLEOTIDE SEQUENCE [LARGE SCALE GENOMIC DNA]</scope>
    <source>
        <strain evidence="6 7">Nm146</strain>
    </source>
</reference>
<dbReference type="Proteomes" id="UP000199561">
    <property type="component" value="Unassembled WGS sequence"/>
</dbReference>
<gene>
    <name evidence="5" type="ORF">NMYAN_50066</name>
    <name evidence="6" type="ORF">SAMN05421880_11377</name>
</gene>
<organism evidence="6 7">
    <name type="scientific">Nitrosomonas nitrosa</name>
    <dbReference type="NCBI Taxonomy" id="52442"/>
    <lineage>
        <taxon>Bacteria</taxon>
        <taxon>Pseudomonadati</taxon>
        <taxon>Pseudomonadota</taxon>
        <taxon>Betaproteobacteria</taxon>
        <taxon>Nitrosomonadales</taxon>
        <taxon>Nitrosomonadaceae</taxon>
        <taxon>Nitrosomonas</taxon>
    </lineage>
</organism>